<evidence type="ECO:0000313" key="1">
    <source>
        <dbReference type="EMBL" id="CAB3789572.1"/>
    </source>
</evidence>
<dbReference type="AlphaFoldDB" id="A0A6S7B8L3"/>
<reference evidence="1 2" key="1">
    <citation type="submission" date="2020-04" db="EMBL/GenBank/DDBJ databases">
        <authorList>
            <person name="De Canck E."/>
        </authorList>
    </citation>
    <scope>NUCLEOTIDE SEQUENCE [LARGE SCALE GENOMIC DNA]</scope>
    <source>
        <strain evidence="1 2">LMG 28138</strain>
    </source>
</reference>
<gene>
    <name evidence="1" type="ORF">LMG28138_02817</name>
</gene>
<organism evidence="1 2">
    <name type="scientific">Pararobbsia alpina</name>
    <dbReference type="NCBI Taxonomy" id="621374"/>
    <lineage>
        <taxon>Bacteria</taxon>
        <taxon>Pseudomonadati</taxon>
        <taxon>Pseudomonadota</taxon>
        <taxon>Betaproteobacteria</taxon>
        <taxon>Burkholderiales</taxon>
        <taxon>Burkholderiaceae</taxon>
        <taxon>Pararobbsia</taxon>
    </lineage>
</organism>
<protein>
    <submittedName>
        <fullName evidence="1">Uncharacterized protein</fullName>
    </submittedName>
</protein>
<dbReference type="Proteomes" id="UP000494115">
    <property type="component" value="Unassembled WGS sequence"/>
</dbReference>
<name>A0A6S7B8L3_9BURK</name>
<accession>A0A6S7B8L3</accession>
<proteinExistence type="predicted"/>
<sequence>MASHKELQTQIDGLTRQAEEVRVAEPHAVVEDAKQNAQRRFASDAPVYIR</sequence>
<dbReference type="EMBL" id="CADIKM010000011">
    <property type="protein sequence ID" value="CAB3789572.1"/>
    <property type="molecule type" value="Genomic_DNA"/>
</dbReference>
<evidence type="ECO:0000313" key="2">
    <source>
        <dbReference type="Proteomes" id="UP000494115"/>
    </source>
</evidence>
<keyword evidence="2" id="KW-1185">Reference proteome</keyword>